<name>A0AAD4R5K5_9BILA</name>
<dbReference type="Proteomes" id="UP001201812">
    <property type="component" value="Unassembled WGS sequence"/>
</dbReference>
<dbReference type="EMBL" id="JAKKPZ010000002">
    <property type="protein sequence ID" value="KAI1725296.1"/>
    <property type="molecule type" value="Genomic_DNA"/>
</dbReference>
<comment type="caution">
    <text evidence="6">The sequence shown here is derived from an EMBL/GenBank/DDBJ whole genome shotgun (WGS) entry which is preliminary data.</text>
</comment>
<dbReference type="GO" id="GO:0043021">
    <property type="term" value="F:ribonucleoprotein complex binding"/>
    <property type="evidence" value="ECO:0007669"/>
    <property type="project" value="UniProtKB-UniRule"/>
</dbReference>
<keyword evidence="3 4" id="KW-0539">Nucleus</keyword>
<dbReference type="InterPro" id="IPR036420">
    <property type="entry name" value="BRCT_dom_sf"/>
</dbReference>
<dbReference type="CDD" id="cd17709">
    <property type="entry name" value="BRCT_pescadillo_like"/>
    <property type="match status" value="1"/>
</dbReference>
<comment type="function">
    <text evidence="4">Required for maturation of ribosomal RNAs and formation of the large ribosomal subunit.</text>
</comment>
<evidence type="ECO:0000259" key="5">
    <source>
        <dbReference type="PROSITE" id="PS50172"/>
    </source>
</evidence>
<dbReference type="InterPro" id="IPR010613">
    <property type="entry name" value="PES"/>
</dbReference>
<dbReference type="Pfam" id="PF06732">
    <property type="entry name" value="Pescadillo_N"/>
    <property type="match status" value="1"/>
</dbReference>
<proteinExistence type="inferred from homology"/>
<keyword evidence="2 4" id="KW-0698">rRNA processing</keyword>
<dbReference type="FunFam" id="3.40.50.10190:FF:000002">
    <property type="entry name" value="Pescadillo homolog"/>
    <property type="match status" value="1"/>
</dbReference>
<evidence type="ECO:0000313" key="6">
    <source>
        <dbReference type="EMBL" id="KAI1725296.1"/>
    </source>
</evidence>
<accession>A0AAD4R5K5</accession>
<evidence type="ECO:0000256" key="3">
    <source>
        <dbReference type="ARBA" id="ARBA00023242"/>
    </source>
</evidence>
<evidence type="ECO:0000256" key="2">
    <source>
        <dbReference type="ARBA" id="ARBA00022552"/>
    </source>
</evidence>
<dbReference type="InterPro" id="IPR001357">
    <property type="entry name" value="BRCT_dom"/>
</dbReference>
<dbReference type="GO" id="GO:0005654">
    <property type="term" value="C:nucleoplasm"/>
    <property type="evidence" value="ECO:0007669"/>
    <property type="project" value="UniProtKB-SubCell"/>
</dbReference>
<dbReference type="PANTHER" id="PTHR12221">
    <property type="entry name" value="PESCADILLO - RELATED"/>
    <property type="match status" value="1"/>
</dbReference>
<protein>
    <recommendedName>
        <fullName evidence="4">Pescadillo homolog</fullName>
    </recommendedName>
</protein>
<dbReference type="PANTHER" id="PTHR12221:SF6">
    <property type="entry name" value="PESCADILLO HOMOLOG"/>
    <property type="match status" value="1"/>
</dbReference>
<dbReference type="Gene3D" id="3.40.50.10190">
    <property type="entry name" value="BRCT domain"/>
    <property type="match status" value="1"/>
</dbReference>
<comment type="subcellular location">
    <subcellularLocation>
        <location evidence="4">Nucleus</location>
        <location evidence="4">Nucleolus</location>
    </subcellularLocation>
    <subcellularLocation>
        <location evidence="4">Nucleus</location>
        <location evidence="4">Nucleoplasm</location>
    </subcellularLocation>
</comment>
<evidence type="ECO:0000256" key="4">
    <source>
        <dbReference type="HAMAP-Rule" id="MF_03028"/>
    </source>
</evidence>
<keyword evidence="1 4" id="KW-0690">Ribosome biogenesis</keyword>
<evidence type="ECO:0000256" key="1">
    <source>
        <dbReference type="ARBA" id="ARBA00022517"/>
    </source>
</evidence>
<dbReference type="GO" id="GO:0000463">
    <property type="term" value="P:maturation of LSU-rRNA from tricistronic rRNA transcript (SSU-rRNA, 5.8S rRNA, LSU-rRNA)"/>
    <property type="evidence" value="ECO:0007669"/>
    <property type="project" value="UniProtKB-UniRule"/>
</dbReference>
<dbReference type="GO" id="GO:0030687">
    <property type="term" value="C:preribosome, large subunit precursor"/>
    <property type="evidence" value="ECO:0007669"/>
    <property type="project" value="UniProtKB-UniRule"/>
</dbReference>
<evidence type="ECO:0000313" key="7">
    <source>
        <dbReference type="Proteomes" id="UP001201812"/>
    </source>
</evidence>
<dbReference type="AlphaFoldDB" id="A0AAD4R5K5"/>
<dbReference type="SUPFAM" id="SSF52113">
    <property type="entry name" value="BRCT domain"/>
    <property type="match status" value="1"/>
</dbReference>
<dbReference type="Pfam" id="PF16589">
    <property type="entry name" value="BRCT_2"/>
    <property type="match status" value="1"/>
</dbReference>
<comment type="similarity">
    <text evidence="4">Belongs to the pescadillo family.</text>
</comment>
<keyword evidence="7" id="KW-1185">Reference proteome</keyword>
<dbReference type="GO" id="GO:0003723">
    <property type="term" value="F:RNA binding"/>
    <property type="evidence" value="ECO:0007669"/>
    <property type="project" value="TreeGrafter"/>
</dbReference>
<dbReference type="GO" id="GO:0000466">
    <property type="term" value="P:maturation of 5.8S rRNA from tricistronic rRNA transcript (SSU-rRNA, 5.8S rRNA, LSU-rRNA)"/>
    <property type="evidence" value="ECO:0007669"/>
    <property type="project" value="UniProtKB-UniRule"/>
</dbReference>
<sequence>MKIKKKGEVGIARVFVSQKQAQKKLQLSLKDFRRLCILKGIYPREPSHIKKANKGSSESKIFYHLKDINFLSSEPLIKKFREYKVFLRRISHAKAKRENEKAQSLIENKPVFRLDHLIKERYPTFTSALQDLDDALCLCFAFAALTQSKTARPQTIIECRRLTAEFMHYVIESHALSKVFVSIKGIYYQAEIMGEKVTWIVGHDRAVGRANEMDFSVMATFVDFYVSMLSFVNFRLYKSLGLHYPPKLQKPLTSADMDDFENSDEVSEKIYSLAVPLDRVPTSESEVVIDNFDDSDTTGTFAEKLQRAQTLKQLFSKFKFFLNREVPKEPLAFLIRSCAGTVSWDGCPISLYNEQSSLITHQIVDRPIQNYNINRVYIQPQWIFDCFNARELLPASKYAPGEMLPPHLSPFGENNIREYIEEEIEKNLKETVNDSAKKQNGEATGKAKKKFEAKTTKGMQVKVGQAYKENKQKEINQKGHNLKLREMMIAKKHRRISMCFVYT</sequence>
<reference evidence="6" key="1">
    <citation type="submission" date="2022-01" db="EMBL/GenBank/DDBJ databases">
        <title>Genome Sequence Resource for Two Populations of Ditylenchus destructor, the Migratory Endoparasitic Phytonematode.</title>
        <authorList>
            <person name="Zhang H."/>
            <person name="Lin R."/>
            <person name="Xie B."/>
        </authorList>
    </citation>
    <scope>NUCLEOTIDE SEQUENCE</scope>
    <source>
        <strain evidence="6">BazhouSP</strain>
    </source>
</reference>
<organism evidence="6 7">
    <name type="scientific">Ditylenchus destructor</name>
    <dbReference type="NCBI Taxonomy" id="166010"/>
    <lineage>
        <taxon>Eukaryota</taxon>
        <taxon>Metazoa</taxon>
        <taxon>Ecdysozoa</taxon>
        <taxon>Nematoda</taxon>
        <taxon>Chromadorea</taxon>
        <taxon>Rhabditida</taxon>
        <taxon>Tylenchina</taxon>
        <taxon>Tylenchomorpha</taxon>
        <taxon>Sphaerularioidea</taxon>
        <taxon>Anguinidae</taxon>
        <taxon>Anguininae</taxon>
        <taxon>Ditylenchus</taxon>
    </lineage>
</organism>
<feature type="domain" description="BRCT" evidence="5">
    <location>
        <begin position="310"/>
        <end position="400"/>
    </location>
</feature>
<dbReference type="GO" id="GO:0070545">
    <property type="term" value="C:PeBoW complex"/>
    <property type="evidence" value="ECO:0007669"/>
    <property type="project" value="TreeGrafter"/>
</dbReference>
<gene>
    <name evidence="6" type="ORF">DdX_01950</name>
</gene>
<dbReference type="HAMAP" id="MF_03028">
    <property type="entry name" value="Pescadillo"/>
    <property type="match status" value="1"/>
</dbReference>
<dbReference type="PROSITE" id="PS50172">
    <property type="entry name" value="BRCT"/>
    <property type="match status" value="1"/>
</dbReference>